<keyword evidence="2" id="KW-1185">Reference proteome</keyword>
<organism evidence="1 2">
    <name type="scientific">Trinickia symbiotica</name>
    <dbReference type="NCBI Taxonomy" id="863227"/>
    <lineage>
        <taxon>Bacteria</taxon>
        <taxon>Pseudomonadati</taxon>
        <taxon>Pseudomonadota</taxon>
        <taxon>Betaproteobacteria</taxon>
        <taxon>Burkholderiales</taxon>
        <taxon>Burkholderiaceae</taxon>
        <taxon>Trinickia</taxon>
    </lineage>
</organism>
<reference evidence="1 2" key="1">
    <citation type="submission" date="2018-01" db="EMBL/GenBank/DDBJ databases">
        <title>Whole genome analyses suggest that Burkholderia sensu lato contains two further novel genera in the rhizoxinica-symbiotica group Mycetohabitans gen. nov., and Trinickia gen. nov.: implications for the evolution of diazotrophy and nodulation in the Burkholderiaceae.</title>
        <authorList>
            <person name="Estrada-de los Santos P."/>
            <person name="Palmer M."/>
            <person name="Chavez-Ramirez B."/>
            <person name="Beukes C."/>
            <person name="Steenkamp E.T."/>
            <person name="Hirsch A.M."/>
            <person name="Manyaka P."/>
            <person name="Maluk M."/>
            <person name="Lafos M."/>
            <person name="Crook M."/>
            <person name="Gross E."/>
            <person name="Simon M.F."/>
            <person name="Bueno dos Reis Junior F."/>
            <person name="Poole P.S."/>
            <person name="Venter S.N."/>
            <person name="James E.K."/>
        </authorList>
    </citation>
    <scope>NUCLEOTIDE SEQUENCE [LARGE SCALE GENOMIC DNA]</scope>
    <source>
        <strain evidence="1 2">JPY 581</strain>
    </source>
</reference>
<accession>A0A2N7X704</accession>
<gene>
    <name evidence="1" type="ORF">C0Z20_06145</name>
</gene>
<dbReference type="RefSeq" id="WP_083925658.1">
    <property type="nucleotide sequence ID" value="NZ_KB890176.1"/>
</dbReference>
<dbReference type="Proteomes" id="UP000235777">
    <property type="component" value="Unassembled WGS sequence"/>
</dbReference>
<dbReference type="EMBL" id="PNYC01000003">
    <property type="protein sequence ID" value="PMS37546.1"/>
    <property type="molecule type" value="Genomic_DNA"/>
</dbReference>
<dbReference type="PIRSF" id="PIRSF029669">
    <property type="entry name" value="UCP029669"/>
    <property type="match status" value="1"/>
</dbReference>
<evidence type="ECO:0000313" key="2">
    <source>
        <dbReference type="Proteomes" id="UP000235777"/>
    </source>
</evidence>
<sequence length="193" mass="22047">MLLSSLRPTQMTVGFAYVDVKSIITRRHGGRTLQPFMQAHAIRVVRGPEGTYIVDHHHWAYAWHRLGIVEAPVRVQKDYRDVAENDFWILMRKHGWLHLFDERGQKCELDALPNSLDGMQDDPYHSLAALARRAGAYRKPKRAYVSFVWANYMRDRVKIDSDGPGAFSLALLEAMRVARDKDAADLPGYIGGE</sequence>
<dbReference type="InterPro" id="IPR036086">
    <property type="entry name" value="ParB/Sulfiredoxin_sf"/>
</dbReference>
<dbReference type="CDD" id="cd16390">
    <property type="entry name" value="ParB_N_Srx_like"/>
    <property type="match status" value="1"/>
</dbReference>
<dbReference type="STRING" id="863227.GCA_000373005_02845"/>
<name>A0A2N7X704_9BURK</name>
<dbReference type="InterPro" id="IPR016932">
    <property type="entry name" value="UCP029669"/>
</dbReference>
<evidence type="ECO:0000313" key="1">
    <source>
        <dbReference type="EMBL" id="PMS37546.1"/>
    </source>
</evidence>
<proteinExistence type="predicted"/>
<dbReference type="Gene3D" id="3.90.1530.10">
    <property type="entry name" value="Conserved hypothetical protein from pyrococcus furiosus pfu- 392566-001, ParB domain"/>
    <property type="match status" value="1"/>
</dbReference>
<dbReference type="Gene3D" id="1.10.8.10">
    <property type="entry name" value="DNA helicase RuvA subunit, C-terminal domain"/>
    <property type="match status" value="1"/>
</dbReference>
<protein>
    <submittedName>
        <fullName evidence="1">Chromosome partitioning protein ParB</fullName>
    </submittedName>
</protein>
<dbReference type="AlphaFoldDB" id="A0A2N7X704"/>
<dbReference type="OrthoDB" id="323572at2"/>
<dbReference type="InterPro" id="IPR014956">
    <property type="entry name" value="ParBc_2"/>
</dbReference>
<dbReference type="SUPFAM" id="SSF110849">
    <property type="entry name" value="ParB/Sulfiredoxin"/>
    <property type="match status" value="1"/>
</dbReference>
<dbReference type="Pfam" id="PF08857">
    <property type="entry name" value="ParBc_2"/>
    <property type="match status" value="1"/>
</dbReference>
<comment type="caution">
    <text evidence="1">The sequence shown here is derived from an EMBL/GenBank/DDBJ whole genome shotgun (WGS) entry which is preliminary data.</text>
</comment>